<name>A0A9Q3FMN0_9BASI</name>
<gene>
    <name evidence="2" type="ORF">O181_081324</name>
</gene>
<comment type="caution">
    <text evidence="2">The sequence shown here is derived from an EMBL/GenBank/DDBJ whole genome shotgun (WGS) entry which is preliminary data.</text>
</comment>
<dbReference type="Proteomes" id="UP000765509">
    <property type="component" value="Unassembled WGS sequence"/>
</dbReference>
<feature type="region of interest" description="Disordered" evidence="1">
    <location>
        <begin position="43"/>
        <end position="78"/>
    </location>
</feature>
<evidence type="ECO:0000313" key="3">
    <source>
        <dbReference type="Proteomes" id="UP000765509"/>
    </source>
</evidence>
<sequence length="106" mass="11503">MRVWMFVSSMELVTCPNECFLQVGFRKLHLHMLLPSCTRARTHDTAQAPAPAHDTAQAPEPAHNTAQAPAPAHTHANSCSTSVTCKWSIPLHIRPSHALPLCASGT</sequence>
<organism evidence="2 3">
    <name type="scientific">Austropuccinia psidii MF-1</name>
    <dbReference type="NCBI Taxonomy" id="1389203"/>
    <lineage>
        <taxon>Eukaryota</taxon>
        <taxon>Fungi</taxon>
        <taxon>Dikarya</taxon>
        <taxon>Basidiomycota</taxon>
        <taxon>Pucciniomycotina</taxon>
        <taxon>Pucciniomycetes</taxon>
        <taxon>Pucciniales</taxon>
        <taxon>Sphaerophragmiaceae</taxon>
        <taxon>Austropuccinia</taxon>
    </lineage>
</organism>
<reference evidence="2" key="1">
    <citation type="submission" date="2021-03" db="EMBL/GenBank/DDBJ databases">
        <title>Draft genome sequence of rust myrtle Austropuccinia psidii MF-1, a brazilian biotype.</title>
        <authorList>
            <person name="Quecine M.C."/>
            <person name="Pachon D.M.R."/>
            <person name="Bonatelli M.L."/>
            <person name="Correr F.H."/>
            <person name="Franceschini L.M."/>
            <person name="Leite T.F."/>
            <person name="Margarido G.R.A."/>
            <person name="Almeida C.A."/>
            <person name="Ferrarezi J.A."/>
            <person name="Labate C.A."/>
        </authorList>
    </citation>
    <scope>NUCLEOTIDE SEQUENCE</scope>
    <source>
        <strain evidence="2">MF-1</strain>
    </source>
</reference>
<dbReference type="EMBL" id="AVOT02046283">
    <property type="protein sequence ID" value="MBW0541609.1"/>
    <property type="molecule type" value="Genomic_DNA"/>
</dbReference>
<evidence type="ECO:0000313" key="2">
    <source>
        <dbReference type="EMBL" id="MBW0541609.1"/>
    </source>
</evidence>
<keyword evidence="3" id="KW-1185">Reference proteome</keyword>
<protein>
    <submittedName>
        <fullName evidence="2">Uncharacterized protein</fullName>
    </submittedName>
</protein>
<dbReference type="AlphaFoldDB" id="A0A9Q3FMN0"/>
<proteinExistence type="predicted"/>
<feature type="compositionally biased region" description="Low complexity" evidence="1">
    <location>
        <begin position="61"/>
        <end position="77"/>
    </location>
</feature>
<accession>A0A9Q3FMN0</accession>
<evidence type="ECO:0000256" key="1">
    <source>
        <dbReference type="SAM" id="MobiDB-lite"/>
    </source>
</evidence>